<accession>A0ABT2B8W9</accession>
<dbReference type="RefSeq" id="WP_258781861.1">
    <property type="nucleotide sequence ID" value="NZ_JANUGP010000026.1"/>
</dbReference>
<proteinExistence type="predicted"/>
<evidence type="ECO:0000313" key="3">
    <source>
        <dbReference type="Proteomes" id="UP001205612"/>
    </source>
</evidence>
<organism evidence="2 3">
    <name type="scientific">Streptomyces pyxinicus</name>
    <dbReference type="NCBI Taxonomy" id="2970331"/>
    <lineage>
        <taxon>Bacteria</taxon>
        <taxon>Bacillati</taxon>
        <taxon>Actinomycetota</taxon>
        <taxon>Actinomycetes</taxon>
        <taxon>Kitasatosporales</taxon>
        <taxon>Streptomycetaceae</taxon>
        <taxon>Streptomyces</taxon>
    </lineage>
</organism>
<keyword evidence="3" id="KW-1185">Reference proteome</keyword>
<dbReference type="InterPro" id="IPR001387">
    <property type="entry name" value="Cro/C1-type_HTH"/>
</dbReference>
<dbReference type="SMART" id="SM00530">
    <property type="entry name" value="HTH_XRE"/>
    <property type="match status" value="1"/>
</dbReference>
<sequence>MSPVSEGVVPLFGERPNPEVAPTVAGLMLGRRLRELRSERTLGVVAKAINASVSKISRLERGESPPDFRDIRELAAFFGLDTDERWRLMGLAQRAVEPEWFEGKFSDCAPQWMKRLIGIEAQCALLLTFEAFIVPGLIQTPRYAQQIIHDGLEVAARTPDVIELRAELRAERQDRFFHQALQPHATFLLDESILYRMVGDETVMYEQIQKLIDLMDDPRVCIRVVPLSGKVVSNHASMTHLSFDVGELPPMVYVEGNDNADYHSQTRDVERFATLLLRLSNNSALNPKETLELLQNVQKRYV</sequence>
<dbReference type="CDD" id="cd00093">
    <property type="entry name" value="HTH_XRE"/>
    <property type="match status" value="1"/>
</dbReference>
<name>A0ABT2B8W9_9ACTN</name>
<evidence type="ECO:0000259" key="1">
    <source>
        <dbReference type="PROSITE" id="PS50943"/>
    </source>
</evidence>
<gene>
    <name evidence="2" type="ORF">NX794_27655</name>
</gene>
<dbReference type="Gene3D" id="1.10.260.40">
    <property type="entry name" value="lambda repressor-like DNA-binding domains"/>
    <property type="match status" value="1"/>
</dbReference>
<dbReference type="Proteomes" id="UP001205612">
    <property type="component" value="Unassembled WGS sequence"/>
</dbReference>
<dbReference type="PROSITE" id="PS50943">
    <property type="entry name" value="HTH_CROC1"/>
    <property type="match status" value="1"/>
</dbReference>
<dbReference type="Pfam" id="PF19054">
    <property type="entry name" value="DUF5753"/>
    <property type="match status" value="1"/>
</dbReference>
<dbReference type="EMBL" id="JANUGP010000026">
    <property type="protein sequence ID" value="MCS0604957.1"/>
    <property type="molecule type" value="Genomic_DNA"/>
</dbReference>
<evidence type="ECO:0000313" key="2">
    <source>
        <dbReference type="EMBL" id="MCS0604957.1"/>
    </source>
</evidence>
<dbReference type="Pfam" id="PF13560">
    <property type="entry name" value="HTH_31"/>
    <property type="match status" value="1"/>
</dbReference>
<dbReference type="InterPro" id="IPR010982">
    <property type="entry name" value="Lambda_DNA-bd_dom_sf"/>
</dbReference>
<dbReference type="SUPFAM" id="SSF47413">
    <property type="entry name" value="lambda repressor-like DNA-binding domains"/>
    <property type="match status" value="1"/>
</dbReference>
<dbReference type="InterPro" id="IPR043917">
    <property type="entry name" value="DUF5753"/>
</dbReference>
<reference evidence="2 3" key="1">
    <citation type="submission" date="2022-08" db="EMBL/GenBank/DDBJ databases">
        <authorList>
            <person name="Somphong A."/>
            <person name="Phongsopitanun W."/>
        </authorList>
    </citation>
    <scope>NUCLEOTIDE SEQUENCE [LARGE SCALE GENOMIC DNA]</scope>
    <source>
        <strain evidence="2 3">LP11</strain>
    </source>
</reference>
<comment type="caution">
    <text evidence="2">The sequence shown here is derived from an EMBL/GenBank/DDBJ whole genome shotgun (WGS) entry which is preliminary data.</text>
</comment>
<feature type="domain" description="HTH cro/C1-type" evidence="1">
    <location>
        <begin position="33"/>
        <end position="85"/>
    </location>
</feature>
<protein>
    <submittedName>
        <fullName evidence="2">Helix-turn-helix transcriptional regulator</fullName>
    </submittedName>
</protein>